<keyword evidence="1" id="KW-0472">Membrane</keyword>
<comment type="caution">
    <text evidence="2">The sequence shown here is derived from an EMBL/GenBank/DDBJ whole genome shotgun (WGS) entry which is preliminary data.</text>
</comment>
<evidence type="ECO:0000313" key="2">
    <source>
        <dbReference type="EMBL" id="TYP70070.1"/>
    </source>
</evidence>
<reference evidence="2 3" key="1">
    <citation type="submission" date="2019-07" db="EMBL/GenBank/DDBJ databases">
        <title>Genomic Encyclopedia of Type Strains, Phase III (KMG-III): the genomes of soil and plant-associated and newly described type strains.</title>
        <authorList>
            <person name="Whitman W."/>
        </authorList>
    </citation>
    <scope>NUCLEOTIDE SEQUENCE [LARGE SCALE GENOMIC DNA]</scope>
    <source>
        <strain evidence="2 3">BL24</strain>
    </source>
</reference>
<feature type="transmembrane region" description="Helical" evidence="1">
    <location>
        <begin position="7"/>
        <end position="24"/>
    </location>
</feature>
<dbReference type="Proteomes" id="UP000323257">
    <property type="component" value="Unassembled WGS sequence"/>
</dbReference>
<dbReference type="EMBL" id="VNHS01000012">
    <property type="protein sequence ID" value="TYP70070.1"/>
    <property type="molecule type" value="Genomic_DNA"/>
</dbReference>
<accession>A0A5S5BV76</accession>
<dbReference type="AlphaFoldDB" id="A0A5S5BV76"/>
<proteinExistence type="predicted"/>
<organism evidence="2 3">
    <name type="scientific">Paenibacillus methanolicus</name>
    <dbReference type="NCBI Taxonomy" id="582686"/>
    <lineage>
        <taxon>Bacteria</taxon>
        <taxon>Bacillati</taxon>
        <taxon>Bacillota</taxon>
        <taxon>Bacilli</taxon>
        <taxon>Bacillales</taxon>
        <taxon>Paenibacillaceae</taxon>
        <taxon>Paenibacillus</taxon>
    </lineage>
</organism>
<dbReference type="OrthoDB" id="2666748at2"/>
<evidence type="ECO:0000313" key="3">
    <source>
        <dbReference type="Proteomes" id="UP000323257"/>
    </source>
</evidence>
<gene>
    <name evidence="2" type="ORF">BCM02_11248</name>
</gene>
<feature type="transmembrane region" description="Helical" evidence="1">
    <location>
        <begin position="30"/>
        <end position="50"/>
    </location>
</feature>
<sequence length="63" mass="6892">MRRLSEYITLNLVLLLVWAFFAAIDGSVTPLEGALLFDAALIGLLHSASLKRYLIGTDGREEG</sequence>
<keyword evidence="1" id="KW-1133">Transmembrane helix</keyword>
<evidence type="ECO:0000256" key="1">
    <source>
        <dbReference type="SAM" id="Phobius"/>
    </source>
</evidence>
<dbReference type="RefSeq" id="WP_148932432.1">
    <property type="nucleotide sequence ID" value="NZ_VNHS01000012.1"/>
</dbReference>
<keyword evidence="1" id="KW-0812">Transmembrane</keyword>
<keyword evidence="3" id="KW-1185">Reference proteome</keyword>
<name>A0A5S5BV76_9BACL</name>
<protein>
    <submittedName>
        <fullName evidence="2">Uncharacterized protein</fullName>
    </submittedName>
</protein>